<dbReference type="AlphaFoldDB" id="A0A1S1MW34"/>
<dbReference type="STRING" id="1859457.BET10_02940"/>
<keyword evidence="3" id="KW-1185">Reference proteome</keyword>
<dbReference type="RefSeq" id="WP_070983095.1">
    <property type="nucleotide sequence ID" value="NZ_MKJU01000005.1"/>
</dbReference>
<dbReference type="InterPro" id="IPR013783">
    <property type="entry name" value="Ig-like_fold"/>
</dbReference>
<dbReference type="SUPFAM" id="SSF81296">
    <property type="entry name" value="E set domains"/>
    <property type="match status" value="1"/>
</dbReference>
<evidence type="ECO:0000313" key="2">
    <source>
        <dbReference type="EMBL" id="OHU93087.1"/>
    </source>
</evidence>
<name>A0A1S1MW34_9GAMM</name>
<protein>
    <submittedName>
        <fullName evidence="2">1,4-alpha-glucan branching protein</fullName>
    </submittedName>
</protein>
<dbReference type="Proteomes" id="UP000179786">
    <property type="component" value="Unassembled WGS sequence"/>
</dbReference>
<dbReference type="Pfam" id="PF16561">
    <property type="entry name" value="AMPK1_CBM"/>
    <property type="match status" value="1"/>
</dbReference>
<evidence type="ECO:0000313" key="3">
    <source>
        <dbReference type="Proteomes" id="UP000179786"/>
    </source>
</evidence>
<feature type="domain" description="AMP-activated protein kinase glycogen-binding" evidence="1">
    <location>
        <begin position="15"/>
        <end position="96"/>
    </location>
</feature>
<proteinExistence type="predicted"/>
<dbReference type="InterPro" id="IPR032640">
    <property type="entry name" value="AMPK1_CBM"/>
</dbReference>
<evidence type="ECO:0000259" key="1">
    <source>
        <dbReference type="Pfam" id="PF16561"/>
    </source>
</evidence>
<dbReference type="InterPro" id="IPR014756">
    <property type="entry name" value="Ig_E-set"/>
</dbReference>
<dbReference type="EMBL" id="MKJU01000005">
    <property type="protein sequence ID" value="OHU93087.1"/>
    <property type="molecule type" value="Genomic_DNA"/>
</dbReference>
<sequence length="100" mass="11741">MLTKRFFKTKDEAEVTFEFSHPQAKKVELVAEFTDWQPLAMRFVKKDGAFKLKQRLPVDKQYHFKYLIDGTKWDNDHNADAYVPNGFGTENSVVNTQRIV</sequence>
<comment type="caution">
    <text evidence="2">The sequence shown here is derived from an EMBL/GenBank/DDBJ whole genome shotgun (WGS) entry which is preliminary data.</text>
</comment>
<organism evidence="2 3">
    <name type="scientific">Pseudoalteromonas amylolytica</name>
    <dbReference type="NCBI Taxonomy" id="1859457"/>
    <lineage>
        <taxon>Bacteria</taxon>
        <taxon>Pseudomonadati</taxon>
        <taxon>Pseudomonadota</taxon>
        <taxon>Gammaproteobacteria</taxon>
        <taxon>Alteromonadales</taxon>
        <taxon>Pseudoalteromonadaceae</taxon>
        <taxon>Pseudoalteromonas</taxon>
    </lineage>
</organism>
<dbReference type="Gene3D" id="2.60.40.10">
    <property type="entry name" value="Immunoglobulins"/>
    <property type="match status" value="1"/>
</dbReference>
<reference evidence="2 3" key="1">
    <citation type="submission" date="2016-09" db="EMBL/GenBank/DDBJ databases">
        <title>Pseudoalteromonas amylolytica sp. nov., isolated from the surface seawater.</title>
        <authorList>
            <person name="Wu Y.-H."/>
            <person name="Cheng H."/>
            <person name="Jin X.-B."/>
            <person name="Wang C.-S."/>
            <person name="Xu X.-W."/>
        </authorList>
    </citation>
    <scope>NUCLEOTIDE SEQUENCE [LARGE SCALE GENOMIC DNA]</scope>
    <source>
        <strain evidence="2 3">JW1</strain>
    </source>
</reference>
<dbReference type="CDD" id="cd07184">
    <property type="entry name" value="E_set_Isoamylase_like_N"/>
    <property type="match status" value="1"/>
</dbReference>
<accession>A0A1S1MW34</accession>
<dbReference type="OrthoDB" id="5451596at2"/>
<gene>
    <name evidence="2" type="ORF">BET10_02940</name>
</gene>